<evidence type="ECO:0000313" key="8">
    <source>
        <dbReference type="EMBL" id="CAK9271842.1"/>
    </source>
</evidence>
<dbReference type="SUPFAM" id="SSF69593">
    <property type="entry name" value="Glycerol-3-phosphate (1)-acyltransferase"/>
    <property type="match status" value="1"/>
</dbReference>
<dbReference type="PANTHER" id="PTHR15486">
    <property type="entry name" value="ANCIENT UBIQUITOUS PROTEIN"/>
    <property type="match status" value="1"/>
</dbReference>
<comment type="subcellular location">
    <subcellularLocation>
        <location evidence="1">Membrane</location>
    </subcellularLocation>
</comment>
<dbReference type="InterPro" id="IPR056462">
    <property type="entry name" value="HAD_RAM2/GPAT1-8"/>
</dbReference>
<name>A0ABP0X2M1_9BRYO</name>
<keyword evidence="6" id="KW-0472">Membrane</keyword>
<feature type="domain" description="Glycerol-3-phosphate acyltransferase RAM2/GPAT1-8 HAD-like" evidence="7">
    <location>
        <begin position="55"/>
        <end position="196"/>
    </location>
</feature>
<dbReference type="Proteomes" id="UP001497444">
    <property type="component" value="Chromosome 4"/>
</dbReference>
<evidence type="ECO:0000313" key="9">
    <source>
        <dbReference type="Proteomes" id="UP001497444"/>
    </source>
</evidence>
<dbReference type="PANTHER" id="PTHR15486:SF96">
    <property type="entry name" value="LIPID DROPLET-REGULATING VLDL ASSEMBLY FACTOR AUP1"/>
    <property type="match status" value="1"/>
</dbReference>
<keyword evidence="3" id="KW-0808">Transferase</keyword>
<keyword evidence="9" id="KW-1185">Reference proteome</keyword>
<sequence length="391" mass="43700">MLQGCPRRADCGVGIFREFVARTEYASLLHVGGARSLWRSAFCASPSLLPGYFLNNCVSESSTIRLLIFLAFAGLRVRKIESVTRATLPKFFLEDVHPVTWRLFSSFGQRYVFTGAPRIMLEWFARDFLVADGVIGTKIQLTKGGRATGFVKGPGLLERVVKRDALKAAWKREDAPNVGLGVDKNDYSFLALCKVMSFHGFLVQSYDPPPQSQESALLKEEDLAFCPEGTTCRQPYLLRFSSLFAELTDQITPVAMNIKMSMFPDTTATGWKCMDPFFSFMNPRPVYKIIFLKPLPEEFTFGAGKSPHDVANYTERVLAGILGFQCTNLTRKDKYAILAGSDRTVPAAKTRPSKVPATTRLLQLVPKFDGSSYPFGFLFPPSLKVAQLQFW</sequence>
<dbReference type="Pfam" id="PF23270">
    <property type="entry name" value="HAD_RAM2_N"/>
    <property type="match status" value="1"/>
</dbReference>
<reference evidence="8" key="1">
    <citation type="submission" date="2024-02" db="EMBL/GenBank/DDBJ databases">
        <authorList>
            <consortium name="ELIXIR-Norway"/>
            <consortium name="Elixir Norway"/>
        </authorList>
    </citation>
    <scope>NUCLEOTIDE SEQUENCE</scope>
</reference>
<proteinExistence type="inferred from homology"/>
<accession>A0ABP0X2M1</accession>
<evidence type="ECO:0000256" key="3">
    <source>
        <dbReference type="ARBA" id="ARBA00022679"/>
    </source>
</evidence>
<protein>
    <recommendedName>
        <fullName evidence="7">Glycerol-3-phosphate acyltransferase RAM2/GPAT1-8 HAD-like domain-containing protein</fullName>
    </recommendedName>
</protein>
<organism evidence="8 9">
    <name type="scientific">Sphagnum jensenii</name>
    <dbReference type="NCBI Taxonomy" id="128206"/>
    <lineage>
        <taxon>Eukaryota</taxon>
        <taxon>Viridiplantae</taxon>
        <taxon>Streptophyta</taxon>
        <taxon>Embryophyta</taxon>
        <taxon>Bryophyta</taxon>
        <taxon>Sphagnophytina</taxon>
        <taxon>Sphagnopsida</taxon>
        <taxon>Sphagnales</taxon>
        <taxon>Sphagnaceae</taxon>
        <taxon>Sphagnum</taxon>
    </lineage>
</organism>
<dbReference type="EMBL" id="OZ020099">
    <property type="protein sequence ID" value="CAK9271842.1"/>
    <property type="molecule type" value="Genomic_DNA"/>
</dbReference>
<evidence type="ECO:0000259" key="7">
    <source>
        <dbReference type="Pfam" id="PF23270"/>
    </source>
</evidence>
<evidence type="ECO:0000256" key="6">
    <source>
        <dbReference type="ARBA" id="ARBA00023136"/>
    </source>
</evidence>
<keyword evidence="5" id="KW-1133">Transmembrane helix</keyword>
<evidence type="ECO:0000256" key="2">
    <source>
        <dbReference type="ARBA" id="ARBA00007937"/>
    </source>
</evidence>
<evidence type="ECO:0000256" key="1">
    <source>
        <dbReference type="ARBA" id="ARBA00004370"/>
    </source>
</evidence>
<evidence type="ECO:0000256" key="4">
    <source>
        <dbReference type="ARBA" id="ARBA00022692"/>
    </source>
</evidence>
<gene>
    <name evidence="8" type="ORF">CSSPJE1EN1_LOCUS17320</name>
</gene>
<evidence type="ECO:0000256" key="5">
    <source>
        <dbReference type="ARBA" id="ARBA00022989"/>
    </source>
</evidence>
<comment type="similarity">
    <text evidence="2">Belongs to the GPAT/DAPAT family.</text>
</comment>
<keyword evidence="4" id="KW-0812">Transmembrane</keyword>